<evidence type="ECO:0000259" key="3">
    <source>
        <dbReference type="Pfam" id="PF13240"/>
    </source>
</evidence>
<feature type="region of interest" description="Disordered" evidence="1">
    <location>
        <begin position="263"/>
        <end position="349"/>
    </location>
</feature>
<evidence type="ECO:0000256" key="1">
    <source>
        <dbReference type="SAM" id="MobiDB-lite"/>
    </source>
</evidence>
<proteinExistence type="predicted"/>
<dbReference type="AlphaFoldDB" id="A0A2M8QFP0"/>
<organism evidence="4 5">
    <name type="scientific">Candidatus Thermofonsia Clade 3 bacterium</name>
    <dbReference type="NCBI Taxonomy" id="2364212"/>
    <lineage>
        <taxon>Bacteria</taxon>
        <taxon>Bacillati</taxon>
        <taxon>Chloroflexota</taxon>
        <taxon>Candidatus Thermofontia</taxon>
        <taxon>Candidatus Thermofonsia Clade 3</taxon>
    </lineage>
</organism>
<accession>A0A2M8QFP0</accession>
<protein>
    <recommendedName>
        <fullName evidence="3">Zinc-ribbon domain-containing protein</fullName>
    </recommendedName>
</protein>
<feature type="compositionally biased region" description="Pro residues" evidence="1">
    <location>
        <begin position="317"/>
        <end position="340"/>
    </location>
</feature>
<evidence type="ECO:0000256" key="2">
    <source>
        <dbReference type="SAM" id="Phobius"/>
    </source>
</evidence>
<keyword evidence="2" id="KW-1133">Transmembrane helix</keyword>
<feature type="domain" description="Zinc-ribbon" evidence="3">
    <location>
        <begin position="348"/>
        <end position="369"/>
    </location>
</feature>
<dbReference type="Proteomes" id="UP000230790">
    <property type="component" value="Unassembled WGS sequence"/>
</dbReference>
<feature type="transmembrane region" description="Helical" evidence="2">
    <location>
        <begin position="7"/>
        <end position="27"/>
    </location>
</feature>
<feature type="transmembrane region" description="Helical" evidence="2">
    <location>
        <begin position="114"/>
        <end position="136"/>
    </location>
</feature>
<dbReference type="InterPro" id="IPR026870">
    <property type="entry name" value="Zinc_ribbon_dom"/>
</dbReference>
<keyword evidence="2" id="KW-0812">Transmembrane</keyword>
<feature type="compositionally biased region" description="Low complexity" evidence="1">
    <location>
        <begin position="303"/>
        <end position="316"/>
    </location>
</feature>
<evidence type="ECO:0000313" key="4">
    <source>
        <dbReference type="EMBL" id="PJF48609.1"/>
    </source>
</evidence>
<dbReference type="EMBL" id="PGTN01000010">
    <property type="protein sequence ID" value="PJF48609.1"/>
    <property type="molecule type" value="Genomic_DNA"/>
</dbReference>
<sequence length="373" mass="38844">MIRFINNVICMLGCITVALAMAVLVWLPTRTFARLQINLRADSTPIFLNVTGYEALMMANGLAMIPKKTAALIGELQKQEGGEQLIGQYDVGERQQGYLRDLAAQTESLPGLVMLFQAAFFTLPALALFMAIIVALSQGYFGEQLVKGVTLIALTLLASATTAGSMLYLSERLDAVIRASLAQNAAGFPGLGVSVNDKLPELRVGVINLIDTRTPVIASGVGLIGAIVAMLGATLAARKPGLNPRQIAQAAMLQAQVSANGAPMTPNPYLAPTASGPIQPTQRLNPEPPPAPPPAAPSPAPVMPAQVKPPSVVSASPPIPPRSPSLQASPPPAPTPPSSPSPTLQRVCPTCGAPILGTEKFCRSCGSRLTPTT</sequence>
<feature type="transmembrane region" description="Helical" evidence="2">
    <location>
        <begin position="148"/>
        <end position="169"/>
    </location>
</feature>
<feature type="transmembrane region" description="Helical" evidence="2">
    <location>
        <begin position="216"/>
        <end position="237"/>
    </location>
</feature>
<reference evidence="4 5" key="1">
    <citation type="submission" date="2017-11" db="EMBL/GenBank/DDBJ databases">
        <title>Evolution of Phototrophy in the Chloroflexi Phylum Driven by Horizontal Gene Transfer.</title>
        <authorList>
            <person name="Ward L.M."/>
            <person name="Hemp J."/>
            <person name="Shih P.M."/>
            <person name="Mcglynn S.E."/>
            <person name="Fischer W."/>
        </authorList>
    </citation>
    <scope>NUCLEOTIDE SEQUENCE [LARGE SCALE GENOMIC DNA]</scope>
    <source>
        <strain evidence="4">JP3_7</strain>
    </source>
</reference>
<comment type="caution">
    <text evidence="4">The sequence shown here is derived from an EMBL/GenBank/DDBJ whole genome shotgun (WGS) entry which is preliminary data.</text>
</comment>
<dbReference type="Pfam" id="PF13240">
    <property type="entry name" value="Zn_Ribbon_1"/>
    <property type="match status" value="1"/>
</dbReference>
<gene>
    <name evidence="4" type="ORF">CUN48_02685</name>
</gene>
<evidence type="ECO:0000313" key="5">
    <source>
        <dbReference type="Proteomes" id="UP000230790"/>
    </source>
</evidence>
<feature type="compositionally biased region" description="Pro residues" evidence="1">
    <location>
        <begin position="286"/>
        <end position="302"/>
    </location>
</feature>
<name>A0A2M8QFP0_9CHLR</name>
<keyword evidence="2" id="KW-0472">Membrane</keyword>